<feature type="transmembrane region" description="Helical" evidence="1">
    <location>
        <begin position="309"/>
        <end position="333"/>
    </location>
</feature>
<dbReference type="AlphaFoldDB" id="A0A1X9SZF5"/>
<dbReference type="InterPro" id="IPR010266">
    <property type="entry name" value="NnrS"/>
</dbReference>
<feature type="transmembrane region" description="Helical" evidence="1">
    <location>
        <begin position="339"/>
        <end position="356"/>
    </location>
</feature>
<name>A0A1X9SZF5_9BACT</name>
<evidence type="ECO:0000313" key="3">
    <source>
        <dbReference type="Proteomes" id="UP000194265"/>
    </source>
</evidence>
<evidence type="ECO:0000256" key="1">
    <source>
        <dbReference type="SAM" id="Phobius"/>
    </source>
</evidence>
<protein>
    <submittedName>
        <fullName evidence="2">Heme-copper protein NnrS</fullName>
    </submittedName>
</protein>
<feature type="transmembrane region" description="Helical" evidence="1">
    <location>
        <begin position="75"/>
        <end position="95"/>
    </location>
</feature>
<dbReference type="OrthoDB" id="8606297at2"/>
<gene>
    <name evidence="2" type="ORF">CVIC8964_0142</name>
</gene>
<accession>A0A1X9SZF5</accession>
<feature type="transmembrane region" description="Helical" evidence="1">
    <location>
        <begin position="250"/>
        <end position="274"/>
    </location>
</feature>
<organism evidence="2 3">
    <name type="scientific">Campylobacter vicugnae</name>
    <dbReference type="NCBI Taxonomy" id="1660076"/>
    <lineage>
        <taxon>Bacteria</taxon>
        <taxon>Pseudomonadati</taxon>
        <taxon>Campylobacterota</taxon>
        <taxon>Epsilonproteobacteria</taxon>
        <taxon>Campylobacterales</taxon>
        <taxon>Campylobacteraceae</taxon>
        <taxon>Campylobacter</taxon>
    </lineage>
</organism>
<feature type="transmembrane region" description="Helical" evidence="1">
    <location>
        <begin position="17"/>
        <end position="37"/>
    </location>
</feature>
<dbReference type="Proteomes" id="UP000194265">
    <property type="component" value="Chromosome"/>
</dbReference>
<proteinExistence type="predicted"/>
<feature type="transmembrane region" description="Helical" evidence="1">
    <location>
        <begin position="221"/>
        <end position="238"/>
    </location>
</feature>
<feature type="transmembrane region" description="Helical" evidence="1">
    <location>
        <begin position="152"/>
        <end position="177"/>
    </location>
</feature>
<keyword evidence="1" id="KW-0472">Membrane</keyword>
<feature type="transmembrane region" description="Helical" evidence="1">
    <location>
        <begin position="43"/>
        <end position="63"/>
    </location>
</feature>
<dbReference type="EMBL" id="CP018791">
    <property type="protein sequence ID" value="ARR01585.1"/>
    <property type="molecule type" value="Genomic_DNA"/>
</dbReference>
<evidence type="ECO:0000313" key="2">
    <source>
        <dbReference type="EMBL" id="ARR01585.1"/>
    </source>
</evidence>
<dbReference type="Pfam" id="PF05940">
    <property type="entry name" value="NnrS"/>
    <property type="match status" value="1"/>
</dbReference>
<feature type="transmembrane region" description="Helical" evidence="1">
    <location>
        <begin position="280"/>
        <end position="297"/>
    </location>
</feature>
<keyword evidence="1" id="KW-1133">Transmembrane helix</keyword>
<feature type="transmembrane region" description="Helical" evidence="1">
    <location>
        <begin position="101"/>
        <end position="120"/>
    </location>
</feature>
<reference evidence="2 3" key="1">
    <citation type="journal article" date="2017" name="Genome Biol. Evol.">
        <title>Comparative Genomic Analysis Identifies a Campylobacter Clade Deficient in Selenium Metabolism.</title>
        <authorList>
            <person name="Miller W.G."/>
            <person name="Yee E."/>
            <person name="Lopes B.S."/>
            <person name="Chapman M.H."/>
            <person name="Huynh S."/>
            <person name="Bono J.L."/>
            <person name="Parker C.T."/>
            <person name="Strachan N.J.C."/>
            <person name="Forbes K.J."/>
        </authorList>
    </citation>
    <scope>NUCLEOTIDE SEQUENCE [LARGE SCALE GENOMIC DNA]</scope>
    <source>
        <strain evidence="2 3">RM8964</strain>
    </source>
</reference>
<feature type="transmembrane region" description="Helical" evidence="1">
    <location>
        <begin position="127"/>
        <end position="146"/>
    </location>
</feature>
<sequence>MIKDSLIYDFFAHPMRIYYIFAGILAIFGALVLIFRIGDFISFHQFIFLELFCAAAFCGFLFTAVPDWANYKKSLMSYSISGFVILILALISQILGFNGHIFIAIFWSFLALVVSFWLILGKNYDNFALIFLLFSIALVEILGLFYGLNSYALLHCYVAGIILIGFRVSMTLGNLALDKKFGKDNNTYTFIPNPILKNISFLSIITLAYATLLNLNLETQGFIAFGAGLITLSLLAQWHYKFFLSVHYTLIYYILLLGSGILYSAFGLNLLLGLDFGSKILHGITIWTLLGFVFFIFNVSSLRHSGQVILNLPICGKMGLGFLFIAVISRVFLSDFWDSFYITVPAIFVGLVFLMFSGRYFIIYKNNPFTDDPK</sequence>
<feature type="transmembrane region" description="Helical" evidence="1">
    <location>
        <begin position="198"/>
        <end position="215"/>
    </location>
</feature>
<dbReference type="STRING" id="1660074.CVIC8964_0142"/>
<dbReference type="RefSeq" id="WP_086276838.1">
    <property type="nucleotide sequence ID" value="NZ_CP018791.1"/>
</dbReference>
<keyword evidence="1" id="KW-0812">Transmembrane</keyword>